<dbReference type="EMBL" id="BMAV01024231">
    <property type="protein sequence ID" value="GFS31261.1"/>
    <property type="molecule type" value="Genomic_DNA"/>
</dbReference>
<evidence type="ECO:0000313" key="3">
    <source>
        <dbReference type="Proteomes" id="UP000886998"/>
    </source>
</evidence>
<dbReference type="AlphaFoldDB" id="A0A8X6I7K1"/>
<keyword evidence="3" id="KW-1185">Reference proteome</keyword>
<organism evidence="2 3">
    <name type="scientific">Trichonephila inaurata madagascariensis</name>
    <dbReference type="NCBI Taxonomy" id="2747483"/>
    <lineage>
        <taxon>Eukaryota</taxon>
        <taxon>Metazoa</taxon>
        <taxon>Ecdysozoa</taxon>
        <taxon>Arthropoda</taxon>
        <taxon>Chelicerata</taxon>
        <taxon>Arachnida</taxon>
        <taxon>Araneae</taxon>
        <taxon>Araneomorphae</taxon>
        <taxon>Entelegynae</taxon>
        <taxon>Araneoidea</taxon>
        <taxon>Nephilidae</taxon>
        <taxon>Trichonephila</taxon>
        <taxon>Trichonephila inaurata</taxon>
    </lineage>
</organism>
<feature type="region of interest" description="Disordered" evidence="1">
    <location>
        <begin position="89"/>
        <end position="119"/>
    </location>
</feature>
<comment type="caution">
    <text evidence="2">The sequence shown here is derived from an EMBL/GenBank/DDBJ whole genome shotgun (WGS) entry which is preliminary data.</text>
</comment>
<gene>
    <name evidence="2" type="primary">NCL1_35218</name>
    <name evidence="2" type="ORF">TNIN_134751</name>
</gene>
<accession>A0A8X6I7K1</accession>
<name>A0A8X6I7K1_9ARAC</name>
<dbReference type="OrthoDB" id="6423867at2759"/>
<dbReference type="Proteomes" id="UP000886998">
    <property type="component" value="Unassembled WGS sequence"/>
</dbReference>
<evidence type="ECO:0000256" key="1">
    <source>
        <dbReference type="SAM" id="MobiDB-lite"/>
    </source>
</evidence>
<protein>
    <submittedName>
        <fullName evidence="2">Uncharacterized protein</fullName>
    </submittedName>
</protein>
<feature type="compositionally biased region" description="Acidic residues" evidence="1">
    <location>
        <begin position="91"/>
        <end position="101"/>
    </location>
</feature>
<sequence length="119" mass="13360">MAFIGGLVSGFILHWLYMCMLKYIMTHLENDQSMSDGVINLSFIGDDSRPIHDPPPDYATVMAGESPGGTPRLDRGMFGFLKRIFRRSSDESEDGIIEEEAPPSYSSVIENLERDLSNR</sequence>
<reference evidence="2" key="1">
    <citation type="submission" date="2020-08" db="EMBL/GenBank/DDBJ databases">
        <title>Multicomponent nature underlies the extraordinary mechanical properties of spider dragline silk.</title>
        <authorList>
            <person name="Kono N."/>
            <person name="Nakamura H."/>
            <person name="Mori M."/>
            <person name="Yoshida Y."/>
            <person name="Ohtoshi R."/>
            <person name="Malay A.D."/>
            <person name="Moran D.A.P."/>
            <person name="Tomita M."/>
            <person name="Numata K."/>
            <person name="Arakawa K."/>
        </authorList>
    </citation>
    <scope>NUCLEOTIDE SEQUENCE</scope>
</reference>
<proteinExistence type="predicted"/>
<evidence type="ECO:0000313" key="2">
    <source>
        <dbReference type="EMBL" id="GFS31261.1"/>
    </source>
</evidence>